<name>A0A100JY26_STRSC</name>
<evidence type="ECO:0000313" key="9">
    <source>
        <dbReference type="EMBL" id="GAQ67794.1"/>
    </source>
</evidence>
<feature type="transmembrane region" description="Helical" evidence="6">
    <location>
        <begin position="364"/>
        <end position="384"/>
    </location>
</feature>
<evidence type="ECO:0000256" key="1">
    <source>
        <dbReference type="ARBA" id="ARBA00004651"/>
    </source>
</evidence>
<evidence type="ECO:0000256" key="3">
    <source>
        <dbReference type="ARBA" id="ARBA00022692"/>
    </source>
</evidence>
<reference evidence="10" key="1">
    <citation type="submission" date="2015-11" db="EMBL/GenBank/DDBJ databases">
        <authorList>
            <consortium name="Cross-ministerial Strategic Innovation Promotion Program (SIP) consortium"/>
            <person name="Tomihama T."/>
            <person name="Ikenaga M."/>
            <person name="Sakai M."/>
            <person name="Okubo T."/>
            <person name="Ikeda S."/>
        </authorList>
    </citation>
    <scope>NUCLEOTIDE SEQUENCE [LARGE SCALE GENOMIC DNA]</scope>
    <source>
        <strain evidence="10">S58</strain>
    </source>
</reference>
<gene>
    <name evidence="9" type="ORF">SsS58_08250</name>
</gene>
<keyword evidence="3 6" id="KW-0812">Transmembrane</keyword>
<evidence type="ECO:0000256" key="4">
    <source>
        <dbReference type="ARBA" id="ARBA00022989"/>
    </source>
</evidence>
<feature type="chain" id="PRO_5038511863" evidence="7">
    <location>
        <begin position="38"/>
        <end position="401"/>
    </location>
</feature>
<dbReference type="AlphaFoldDB" id="A0A100JY26"/>
<accession>A0A100JY26</accession>
<keyword evidence="7" id="KW-0732">Signal</keyword>
<feature type="domain" description="ABC3 transporter permease C-terminal" evidence="8">
    <location>
        <begin position="291"/>
        <end position="381"/>
    </location>
</feature>
<evidence type="ECO:0000256" key="5">
    <source>
        <dbReference type="ARBA" id="ARBA00023136"/>
    </source>
</evidence>
<feature type="transmembrane region" description="Helical" evidence="6">
    <location>
        <begin position="320"/>
        <end position="344"/>
    </location>
</feature>
<evidence type="ECO:0000256" key="7">
    <source>
        <dbReference type="SAM" id="SignalP"/>
    </source>
</evidence>
<feature type="transmembrane region" description="Helical" evidence="6">
    <location>
        <begin position="267"/>
        <end position="286"/>
    </location>
</feature>
<dbReference type="EMBL" id="BCMM01000066">
    <property type="protein sequence ID" value="GAQ67794.1"/>
    <property type="molecule type" value="Genomic_DNA"/>
</dbReference>
<keyword evidence="5 6" id="KW-0472">Membrane</keyword>
<keyword evidence="2" id="KW-1003">Cell membrane</keyword>
<dbReference type="RefSeq" id="WP_059084744.1">
    <property type="nucleotide sequence ID" value="NZ_BCMM01000066.1"/>
</dbReference>
<evidence type="ECO:0000256" key="6">
    <source>
        <dbReference type="SAM" id="Phobius"/>
    </source>
</evidence>
<dbReference type="Proteomes" id="UP000067448">
    <property type="component" value="Unassembled WGS sequence"/>
</dbReference>
<dbReference type="Pfam" id="PF02687">
    <property type="entry name" value="FtsX"/>
    <property type="match status" value="1"/>
</dbReference>
<sequence length="401" mass="40866">MSRWSLYTWTRDARSLRRALPTLTVLAALLTTSAGVAAGAAEAVERDVLGSGGLTQIELSSFEGDTSVRPLTTSALRDAASVPGVRQVVADYPSVLYAAEEGTYDLAGHTLTPGDDLPVVKGRNPAGSGGLGRDEVALPASAQGTDFAPLLGRTVAFGYTRATGAASGTTQVIRLRVTTLYDPAWQADGPDVAYLAEDTAALLAAARAGQTPRTFRAHEGAQSAVVRVGHQRQVAAVTKSLQADGFSASPVSDRVRDLPGLFGVADLAMRAGVLVLAIGAVGLGSVRAADSTRARLGQFAVLRILGSGRSELRRILLGEAVLSGGAAGVVGVLAGTGVSVALAGPLSDLLGLPISRTDALPGPAWAAAALLLPAVGLATGTLLGSRDVLRRDPYLTARAHG</sequence>
<dbReference type="GO" id="GO:0005886">
    <property type="term" value="C:plasma membrane"/>
    <property type="evidence" value="ECO:0007669"/>
    <property type="project" value="UniProtKB-SubCell"/>
</dbReference>
<evidence type="ECO:0000313" key="10">
    <source>
        <dbReference type="Proteomes" id="UP000067448"/>
    </source>
</evidence>
<protein>
    <submittedName>
        <fullName evidence="9">FtsX-like permease family protein</fullName>
    </submittedName>
</protein>
<proteinExistence type="predicted"/>
<reference evidence="10" key="3">
    <citation type="submission" date="2016-02" db="EMBL/GenBank/DDBJ databases">
        <title>Draft genome of pathogenic Streptomyces sp. in Japan.</title>
        <authorList>
            <person name="Tomihama T."/>
            <person name="Ikenaga M."/>
            <person name="Sakai M."/>
            <person name="Okubo T."/>
            <person name="Ikeda S."/>
        </authorList>
    </citation>
    <scope>NUCLEOTIDE SEQUENCE [LARGE SCALE GENOMIC DNA]</scope>
    <source>
        <strain evidence="10">S58</strain>
    </source>
</reference>
<evidence type="ECO:0000256" key="2">
    <source>
        <dbReference type="ARBA" id="ARBA00022475"/>
    </source>
</evidence>
<organism evidence="9 10">
    <name type="scientific">Streptomyces scabiei</name>
    <dbReference type="NCBI Taxonomy" id="1930"/>
    <lineage>
        <taxon>Bacteria</taxon>
        <taxon>Bacillati</taxon>
        <taxon>Actinomycetota</taxon>
        <taxon>Actinomycetes</taxon>
        <taxon>Kitasatosporales</taxon>
        <taxon>Streptomycetaceae</taxon>
        <taxon>Streptomyces</taxon>
    </lineage>
</organism>
<dbReference type="InterPro" id="IPR003838">
    <property type="entry name" value="ABC3_permease_C"/>
</dbReference>
<feature type="signal peptide" evidence="7">
    <location>
        <begin position="1"/>
        <end position="37"/>
    </location>
</feature>
<keyword evidence="4 6" id="KW-1133">Transmembrane helix</keyword>
<comment type="subcellular location">
    <subcellularLocation>
        <location evidence="1">Cell membrane</location>
        <topology evidence="1">Multi-pass membrane protein</topology>
    </subcellularLocation>
</comment>
<reference evidence="9 10" key="2">
    <citation type="journal article" date="2016" name="Genome Announc.">
        <title>Draft Genome Sequences of Streptomyces scabiei S58, Streptomyces turgidiscabies T45, and Streptomyces acidiscabies a10, the Pathogens of Potato Common Scab, Isolated in Japan.</title>
        <authorList>
            <person name="Tomihama T."/>
            <person name="Nishi Y."/>
            <person name="Sakai M."/>
            <person name="Ikenaga M."/>
            <person name="Okubo T."/>
            <person name="Ikeda S."/>
        </authorList>
    </citation>
    <scope>NUCLEOTIDE SEQUENCE [LARGE SCALE GENOMIC DNA]</scope>
    <source>
        <strain evidence="9 10">S58</strain>
    </source>
</reference>
<dbReference type="OrthoDB" id="5138447at2"/>
<evidence type="ECO:0000259" key="8">
    <source>
        <dbReference type="Pfam" id="PF02687"/>
    </source>
</evidence>
<comment type="caution">
    <text evidence="9">The sequence shown here is derived from an EMBL/GenBank/DDBJ whole genome shotgun (WGS) entry which is preliminary data.</text>
</comment>